<dbReference type="PRINTS" id="PR01576">
    <property type="entry name" value="PDEFORMYLASE"/>
</dbReference>
<dbReference type="GO" id="GO:0006412">
    <property type="term" value="P:translation"/>
    <property type="evidence" value="ECO:0007669"/>
    <property type="project" value="UniProtKB-UniRule"/>
</dbReference>
<dbReference type="Pfam" id="PF01327">
    <property type="entry name" value="Pep_deformylase"/>
    <property type="match status" value="1"/>
</dbReference>
<feature type="binding site" evidence="3">
    <location>
        <position position="134"/>
    </location>
    <ligand>
        <name>Fe cation</name>
        <dbReference type="ChEBI" id="CHEBI:24875"/>
    </ligand>
</feature>
<comment type="caution">
    <text evidence="4">The sequence shown here is derived from an EMBL/GenBank/DDBJ whole genome shotgun (WGS) entry which is preliminary data.</text>
</comment>
<dbReference type="PANTHER" id="PTHR10458">
    <property type="entry name" value="PEPTIDE DEFORMYLASE"/>
    <property type="match status" value="1"/>
</dbReference>
<comment type="cofactor">
    <cofactor evidence="3">
        <name>Fe(2+)</name>
        <dbReference type="ChEBI" id="CHEBI:29033"/>
    </cofactor>
    <text evidence="3">Binds 1 Fe(2+) ion.</text>
</comment>
<dbReference type="PANTHER" id="PTHR10458:SF22">
    <property type="entry name" value="PEPTIDE DEFORMYLASE"/>
    <property type="match status" value="1"/>
</dbReference>
<accession>A0A9D1VT98</accession>
<reference evidence="4" key="2">
    <citation type="submission" date="2021-04" db="EMBL/GenBank/DDBJ databases">
        <authorList>
            <person name="Gilroy R."/>
        </authorList>
    </citation>
    <scope>NUCLEOTIDE SEQUENCE</scope>
    <source>
        <strain evidence="4">26628</strain>
    </source>
</reference>
<reference evidence="4" key="1">
    <citation type="journal article" date="2021" name="PeerJ">
        <title>Extensive microbial diversity within the chicken gut microbiome revealed by metagenomics and culture.</title>
        <authorList>
            <person name="Gilroy R."/>
            <person name="Ravi A."/>
            <person name="Getino M."/>
            <person name="Pursley I."/>
            <person name="Horton D.L."/>
            <person name="Alikhan N.F."/>
            <person name="Baker D."/>
            <person name="Gharbi K."/>
            <person name="Hall N."/>
            <person name="Watson M."/>
            <person name="Adriaenssens E.M."/>
            <person name="Foster-Nyarko E."/>
            <person name="Jarju S."/>
            <person name="Secka A."/>
            <person name="Antonio M."/>
            <person name="Oren A."/>
            <person name="Chaudhuri R.R."/>
            <person name="La Ragione R."/>
            <person name="Hildebrand F."/>
            <person name="Pallen M.J."/>
        </authorList>
    </citation>
    <scope>NUCLEOTIDE SEQUENCE</scope>
    <source>
        <strain evidence="4">26628</strain>
    </source>
</reference>
<feature type="binding site" evidence="3">
    <location>
        <position position="88"/>
    </location>
    <ligand>
        <name>Fe cation</name>
        <dbReference type="ChEBI" id="CHEBI:24875"/>
    </ligand>
</feature>
<dbReference type="InterPro" id="IPR023635">
    <property type="entry name" value="Peptide_deformylase"/>
</dbReference>
<dbReference type="NCBIfam" id="NF001159">
    <property type="entry name" value="PRK00150.1-3"/>
    <property type="match status" value="1"/>
</dbReference>
<evidence type="ECO:0000256" key="1">
    <source>
        <dbReference type="ARBA" id="ARBA00010759"/>
    </source>
</evidence>
<evidence type="ECO:0000256" key="3">
    <source>
        <dbReference type="HAMAP-Rule" id="MF_00163"/>
    </source>
</evidence>
<dbReference type="GO" id="GO:0042586">
    <property type="term" value="F:peptide deformylase activity"/>
    <property type="evidence" value="ECO:0007669"/>
    <property type="project" value="UniProtKB-UniRule"/>
</dbReference>
<name>A0A9D1VT98_9FIRM</name>
<dbReference type="HAMAP" id="MF_00163">
    <property type="entry name" value="Pep_deformylase"/>
    <property type="match status" value="1"/>
</dbReference>
<sequence length="152" mass="17097">MAYRNVVQVGDDVLRKKCFEVTKFDARLAQLLDDMKDTVRREEGAGLAAPQVGVLRRAVVVDVDEGFFEMVNPVIVASGGAQRGYEGCLSVRGRRGIVTRPLTVTVRYFDRSGKPHERKAEGFFARAVCHELDHLDGILYIDRAERVERETD</sequence>
<dbReference type="InterPro" id="IPR036821">
    <property type="entry name" value="Peptide_deformylase_sf"/>
</dbReference>
<dbReference type="EC" id="3.5.1.88" evidence="3"/>
<comment type="function">
    <text evidence="3">Removes the formyl group from the N-terminal Met of newly synthesized proteins. Requires at least a dipeptide for an efficient rate of reaction. N-terminal L-methionine is a prerequisite for activity but the enzyme has broad specificity at other positions.</text>
</comment>
<gene>
    <name evidence="3 4" type="primary">def</name>
    <name evidence="4" type="ORF">H9737_02780</name>
</gene>
<evidence type="ECO:0000313" key="4">
    <source>
        <dbReference type="EMBL" id="HIX46595.1"/>
    </source>
</evidence>
<dbReference type="NCBIfam" id="TIGR00079">
    <property type="entry name" value="pept_deformyl"/>
    <property type="match status" value="1"/>
</dbReference>
<keyword evidence="3" id="KW-0479">Metal-binding</keyword>
<evidence type="ECO:0000256" key="2">
    <source>
        <dbReference type="ARBA" id="ARBA00023004"/>
    </source>
</evidence>
<feature type="binding site" evidence="3">
    <location>
        <position position="130"/>
    </location>
    <ligand>
        <name>Fe cation</name>
        <dbReference type="ChEBI" id="CHEBI:24875"/>
    </ligand>
</feature>
<dbReference type="GO" id="GO:0046872">
    <property type="term" value="F:metal ion binding"/>
    <property type="evidence" value="ECO:0007669"/>
    <property type="project" value="UniProtKB-KW"/>
</dbReference>
<keyword evidence="3 4" id="KW-0378">Hydrolase</keyword>
<dbReference type="Proteomes" id="UP000824249">
    <property type="component" value="Unassembled WGS sequence"/>
</dbReference>
<dbReference type="CDD" id="cd00487">
    <property type="entry name" value="Pep_deformylase"/>
    <property type="match status" value="1"/>
</dbReference>
<organism evidence="4 5">
    <name type="scientific">Candidatus Borkfalkia faecigallinarum</name>
    <dbReference type="NCBI Taxonomy" id="2838509"/>
    <lineage>
        <taxon>Bacteria</taxon>
        <taxon>Bacillati</taxon>
        <taxon>Bacillota</taxon>
        <taxon>Clostridia</taxon>
        <taxon>Christensenellales</taxon>
        <taxon>Christensenellaceae</taxon>
        <taxon>Candidatus Borkfalkia</taxon>
    </lineage>
</organism>
<feature type="active site" evidence="3">
    <location>
        <position position="131"/>
    </location>
</feature>
<protein>
    <recommendedName>
        <fullName evidence="3">Peptide deformylase</fullName>
        <shortName evidence="3">PDF</shortName>
        <ecNumber evidence="3">3.5.1.88</ecNumber>
    </recommendedName>
    <alternativeName>
        <fullName evidence="3">Polypeptide deformylase</fullName>
    </alternativeName>
</protein>
<dbReference type="Gene3D" id="3.90.45.10">
    <property type="entry name" value="Peptide deformylase"/>
    <property type="match status" value="1"/>
</dbReference>
<dbReference type="SUPFAM" id="SSF56420">
    <property type="entry name" value="Peptide deformylase"/>
    <property type="match status" value="1"/>
</dbReference>
<dbReference type="AlphaFoldDB" id="A0A9D1VT98"/>
<comment type="similarity">
    <text evidence="1 3">Belongs to the polypeptide deformylase family.</text>
</comment>
<comment type="catalytic activity">
    <reaction evidence="3">
        <text>N-terminal N-formyl-L-methionyl-[peptide] + H2O = N-terminal L-methionyl-[peptide] + formate</text>
        <dbReference type="Rhea" id="RHEA:24420"/>
        <dbReference type="Rhea" id="RHEA-COMP:10639"/>
        <dbReference type="Rhea" id="RHEA-COMP:10640"/>
        <dbReference type="ChEBI" id="CHEBI:15377"/>
        <dbReference type="ChEBI" id="CHEBI:15740"/>
        <dbReference type="ChEBI" id="CHEBI:49298"/>
        <dbReference type="ChEBI" id="CHEBI:64731"/>
        <dbReference type="EC" id="3.5.1.88"/>
    </reaction>
</comment>
<evidence type="ECO:0000313" key="5">
    <source>
        <dbReference type="Proteomes" id="UP000824249"/>
    </source>
</evidence>
<keyword evidence="2 3" id="KW-0408">Iron</keyword>
<dbReference type="PIRSF" id="PIRSF004749">
    <property type="entry name" value="Pep_def"/>
    <property type="match status" value="1"/>
</dbReference>
<proteinExistence type="inferred from homology"/>
<keyword evidence="3" id="KW-0648">Protein biosynthesis</keyword>
<dbReference type="EMBL" id="DXFD01000047">
    <property type="protein sequence ID" value="HIX46595.1"/>
    <property type="molecule type" value="Genomic_DNA"/>
</dbReference>